<comment type="similarity">
    <text evidence="2">Belongs to the DoxX family.</text>
</comment>
<evidence type="ECO:0000256" key="2">
    <source>
        <dbReference type="ARBA" id="ARBA00006679"/>
    </source>
</evidence>
<keyword evidence="6 8" id="KW-0472">Membrane</keyword>
<feature type="transmembrane region" description="Helical" evidence="8">
    <location>
        <begin position="190"/>
        <end position="210"/>
    </location>
</feature>
<feature type="transmembrane region" description="Helical" evidence="8">
    <location>
        <begin position="148"/>
        <end position="170"/>
    </location>
</feature>
<sequence length="302" mass="31011">MTDKGSKKPASSSVNSSADRARKLEDVTDLDHLDNLDEVPTTNVYTRTGKAAPTEVLPSAPKADKTEQRKPVDITVDRVDEPGAKAVTSSAADTAAEPVAASTVSTAGALHTTEGAENLASESAALKADTAGEPQPPIGRGTIDVGLLILRLVLGGVLILTSIAVLFQLGGNAGLAGLEDELASYNYPRALAIALPTMGLASGVFLVLGLLTPIASLVAVAATGFTAIETITSSEATSDIFAWEPSVWLAVALAGMALAVQFTGPGIFGIDFGRSWTRRPMVSSWLCAAIGIAAAVLLWVFA</sequence>
<gene>
    <name evidence="9" type="ORF">SAMN05444817_10271</name>
</gene>
<evidence type="ECO:0000256" key="4">
    <source>
        <dbReference type="ARBA" id="ARBA00022692"/>
    </source>
</evidence>
<evidence type="ECO:0000256" key="8">
    <source>
        <dbReference type="SAM" id="Phobius"/>
    </source>
</evidence>
<feature type="transmembrane region" description="Helical" evidence="8">
    <location>
        <begin position="282"/>
        <end position="301"/>
    </location>
</feature>
<keyword evidence="3" id="KW-1003">Cell membrane</keyword>
<dbReference type="EMBL" id="FTOF01000002">
    <property type="protein sequence ID" value="SIS40612.1"/>
    <property type="molecule type" value="Genomic_DNA"/>
</dbReference>
<dbReference type="InterPro" id="IPR032808">
    <property type="entry name" value="DoxX"/>
</dbReference>
<accession>A0A1N7IU48</accession>
<dbReference type="GO" id="GO:0005886">
    <property type="term" value="C:plasma membrane"/>
    <property type="evidence" value="ECO:0007669"/>
    <property type="project" value="UniProtKB-SubCell"/>
</dbReference>
<reference evidence="10" key="1">
    <citation type="submission" date="2017-01" db="EMBL/GenBank/DDBJ databases">
        <authorList>
            <person name="Varghese N."/>
            <person name="Submissions S."/>
        </authorList>
    </citation>
    <scope>NUCLEOTIDE SEQUENCE [LARGE SCALE GENOMIC DNA]</scope>
    <source>
        <strain evidence="10">DSM 44531</strain>
    </source>
</reference>
<evidence type="ECO:0000313" key="10">
    <source>
        <dbReference type="Proteomes" id="UP000186292"/>
    </source>
</evidence>
<dbReference type="Proteomes" id="UP000186292">
    <property type="component" value="Unassembled WGS sequence"/>
</dbReference>
<dbReference type="PANTHER" id="PTHR33452:SF1">
    <property type="entry name" value="INNER MEMBRANE PROTEIN YPHA-RELATED"/>
    <property type="match status" value="1"/>
</dbReference>
<protein>
    <submittedName>
        <fullName evidence="9">Uncharacterized membrane protein YphA, DoxX/SURF4 family</fullName>
    </submittedName>
</protein>
<keyword evidence="10" id="KW-1185">Reference proteome</keyword>
<evidence type="ECO:0000256" key="3">
    <source>
        <dbReference type="ARBA" id="ARBA00022475"/>
    </source>
</evidence>
<evidence type="ECO:0000256" key="7">
    <source>
        <dbReference type="SAM" id="MobiDB-lite"/>
    </source>
</evidence>
<evidence type="ECO:0000313" key="9">
    <source>
        <dbReference type="EMBL" id="SIS40612.1"/>
    </source>
</evidence>
<feature type="compositionally biased region" description="Low complexity" evidence="7">
    <location>
        <begin position="8"/>
        <end position="18"/>
    </location>
</feature>
<feature type="compositionally biased region" description="Basic and acidic residues" evidence="7">
    <location>
        <begin position="62"/>
        <end position="71"/>
    </location>
</feature>
<dbReference type="AlphaFoldDB" id="A0A1N7IU48"/>
<comment type="subcellular location">
    <subcellularLocation>
        <location evidence="1">Cell membrane</location>
        <topology evidence="1">Multi-pass membrane protein</topology>
    </subcellularLocation>
</comment>
<evidence type="ECO:0000256" key="5">
    <source>
        <dbReference type="ARBA" id="ARBA00022989"/>
    </source>
</evidence>
<feature type="transmembrane region" description="Helical" evidence="8">
    <location>
        <begin position="246"/>
        <end position="270"/>
    </location>
</feature>
<keyword evidence="4 8" id="KW-0812">Transmembrane</keyword>
<dbReference type="OrthoDB" id="346004at2"/>
<organism evidence="9 10">
    <name type="scientific">Corynebacterium appendicis CIP 107643</name>
    <dbReference type="NCBI Taxonomy" id="1161099"/>
    <lineage>
        <taxon>Bacteria</taxon>
        <taxon>Bacillati</taxon>
        <taxon>Actinomycetota</taxon>
        <taxon>Actinomycetes</taxon>
        <taxon>Mycobacteriales</taxon>
        <taxon>Corynebacteriaceae</taxon>
        <taxon>Corynebacterium</taxon>
    </lineage>
</organism>
<feature type="transmembrane region" description="Helical" evidence="8">
    <location>
        <begin position="217"/>
        <end position="234"/>
    </location>
</feature>
<keyword evidence="5 8" id="KW-1133">Transmembrane helix</keyword>
<dbReference type="STRING" id="1161099.SAMN05444817_10271"/>
<dbReference type="InterPro" id="IPR051907">
    <property type="entry name" value="DoxX-like_oxidoreductase"/>
</dbReference>
<dbReference type="RefSeq" id="WP_084560469.1">
    <property type="nucleotide sequence ID" value="NZ_CP046976.1"/>
</dbReference>
<evidence type="ECO:0000256" key="6">
    <source>
        <dbReference type="ARBA" id="ARBA00023136"/>
    </source>
</evidence>
<feature type="region of interest" description="Disordered" evidence="7">
    <location>
        <begin position="1"/>
        <end position="71"/>
    </location>
</feature>
<evidence type="ECO:0000256" key="1">
    <source>
        <dbReference type="ARBA" id="ARBA00004651"/>
    </source>
</evidence>
<dbReference type="PANTHER" id="PTHR33452">
    <property type="entry name" value="OXIDOREDUCTASE CATD-RELATED"/>
    <property type="match status" value="1"/>
</dbReference>
<proteinExistence type="inferred from homology"/>
<feature type="compositionally biased region" description="Basic and acidic residues" evidence="7">
    <location>
        <begin position="19"/>
        <end position="35"/>
    </location>
</feature>
<name>A0A1N7IU48_9CORY</name>
<dbReference type="Pfam" id="PF07681">
    <property type="entry name" value="DoxX"/>
    <property type="match status" value="1"/>
</dbReference>